<dbReference type="InterPro" id="IPR017340">
    <property type="entry name" value="U1_snRNP-C"/>
</dbReference>
<dbReference type="Pfam" id="PF06220">
    <property type="entry name" value="zf-U1"/>
    <property type="match status" value="1"/>
</dbReference>
<keyword evidence="5" id="KW-0694">RNA-binding</keyword>
<evidence type="ECO:0000259" key="9">
    <source>
        <dbReference type="PROSITE" id="PS50171"/>
    </source>
</evidence>
<dbReference type="GeneID" id="90071969"/>
<keyword evidence="11" id="KW-1185">Reference proteome</keyword>
<evidence type="ECO:0000256" key="1">
    <source>
        <dbReference type="ARBA" id="ARBA00004123"/>
    </source>
</evidence>
<keyword evidence="4" id="KW-0862">Zinc</keyword>
<evidence type="ECO:0000313" key="11">
    <source>
        <dbReference type="Proteomes" id="UP001360560"/>
    </source>
</evidence>
<dbReference type="GO" id="GO:0030627">
    <property type="term" value="F:pre-mRNA 5'-splice site binding"/>
    <property type="evidence" value="ECO:0007669"/>
    <property type="project" value="InterPro"/>
</dbReference>
<dbReference type="Proteomes" id="UP001360560">
    <property type="component" value="Unassembled WGS sequence"/>
</dbReference>
<dbReference type="EMBL" id="BTFZ01000002">
    <property type="protein sequence ID" value="GMM33990.1"/>
    <property type="molecule type" value="Genomic_DNA"/>
</dbReference>
<dbReference type="GO" id="GO:0000395">
    <property type="term" value="P:mRNA 5'-splice site recognition"/>
    <property type="evidence" value="ECO:0007669"/>
    <property type="project" value="InterPro"/>
</dbReference>
<dbReference type="PANTHER" id="PTHR31148:SF1">
    <property type="entry name" value="U1 SMALL NUCLEAR RIBONUCLEOPROTEIN C"/>
    <property type="match status" value="1"/>
</dbReference>
<dbReference type="SUPFAM" id="SSF57667">
    <property type="entry name" value="beta-beta-alpha zinc fingers"/>
    <property type="match status" value="1"/>
</dbReference>
<dbReference type="PANTHER" id="PTHR31148">
    <property type="entry name" value="U1 SMALL NUCLEAR RIBONUCLEOPROTEIN C"/>
    <property type="match status" value="1"/>
</dbReference>
<dbReference type="GO" id="GO:0008270">
    <property type="term" value="F:zinc ion binding"/>
    <property type="evidence" value="ECO:0007669"/>
    <property type="project" value="UniProtKB-KW"/>
</dbReference>
<comment type="caution">
    <text evidence="10">The sequence shown here is derived from an EMBL/GenBank/DDBJ whole genome shotgun (WGS) entry which is preliminary data.</text>
</comment>
<dbReference type="PROSITE" id="PS50171">
    <property type="entry name" value="ZF_MATRIN"/>
    <property type="match status" value="1"/>
</dbReference>
<dbReference type="InterPro" id="IPR000690">
    <property type="entry name" value="Matrin/U1-C_Znf_C2H2"/>
</dbReference>
<evidence type="ECO:0000256" key="8">
    <source>
        <dbReference type="SAM" id="MobiDB-lite"/>
    </source>
</evidence>
<evidence type="ECO:0000256" key="3">
    <source>
        <dbReference type="ARBA" id="ARBA00022771"/>
    </source>
</evidence>
<feature type="compositionally biased region" description="Polar residues" evidence="8">
    <location>
        <begin position="173"/>
        <end position="200"/>
    </location>
</feature>
<dbReference type="AlphaFoldDB" id="A0AAV5QHN9"/>
<reference evidence="10 11" key="1">
    <citation type="journal article" date="2023" name="Elife">
        <title>Identification of key yeast species and microbe-microbe interactions impacting larval growth of Drosophila in the wild.</title>
        <authorList>
            <person name="Mure A."/>
            <person name="Sugiura Y."/>
            <person name="Maeda R."/>
            <person name="Honda K."/>
            <person name="Sakurai N."/>
            <person name="Takahashi Y."/>
            <person name="Watada M."/>
            <person name="Katoh T."/>
            <person name="Gotoh A."/>
            <person name="Gotoh Y."/>
            <person name="Taniguchi I."/>
            <person name="Nakamura K."/>
            <person name="Hayashi T."/>
            <person name="Katayama T."/>
            <person name="Uemura T."/>
            <person name="Hattori Y."/>
        </authorList>
    </citation>
    <scope>NUCLEOTIDE SEQUENCE [LARGE SCALE GENOMIC DNA]</scope>
    <source>
        <strain evidence="10 11">SC-9</strain>
    </source>
</reference>
<organism evidence="10 11">
    <name type="scientific">Saccharomycopsis crataegensis</name>
    <dbReference type="NCBI Taxonomy" id="43959"/>
    <lineage>
        <taxon>Eukaryota</taxon>
        <taxon>Fungi</taxon>
        <taxon>Dikarya</taxon>
        <taxon>Ascomycota</taxon>
        <taxon>Saccharomycotina</taxon>
        <taxon>Saccharomycetes</taxon>
        <taxon>Saccharomycopsidaceae</taxon>
        <taxon>Saccharomycopsis</taxon>
    </lineage>
</organism>
<evidence type="ECO:0000256" key="7">
    <source>
        <dbReference type="ARBA" id="ARBA00023274"/>
    </source>
</evidence>
<keyword evidence="2" id="KW-0479">Metal-binding</keyword>
<evidence type="ECO:0000256" key="6">
    <source>
        <dbReference type="ARBA" id="ARBA00023242"/>
    </source>
</evidence>
<name>A0AAV5QHN9_9ASCO</name>
<feature type="compositionally biased region" description="Low complexity" evidence="8">
    <location>
        <begin position="257"/>
        <end position="294"/>
    </location>
</feature>
<feature type="region of interest" description="Disordered" evidence="8">
    <location>
        <begin position="257"/>
        <end position="332"/>
    </location>
</feature>
<feature type="region of interest" description="Disordered" evidence="8">
    <location>
        <begin position="74"/>
        <end position="108"/>
    </location>
</feature>
<dbReference type="InterPro" id="IPR003604">
    <property type="entry name" value="Matrin/U1-like-C_Znf_C2H2"/>
</dbReference>
<evidence type="ECO:0000313" key="10">
    <source>
        <dbReference type="EMBL" id="GMM33990.1"/>
    </source>
</evidence>
<sequence length="332" mass="37714">MPKYYCDYCKSYLTHDSTSVRKSHLIGKNHIKYVCDYYEREAINLGIWNFEDDVKIITMDDVYGIGAPGAFVPSSYNGENNEPEETEYHGRHQQKKNEVKPNYNDEKTQESLPKDIYTLGDSFSLSIPLSLPSMPNPPPSVFRYSNNYTDKTLMPLKSTSGYMTPDHVAKMGQINNKGSQGNDGDFSAATSSTSGQNKFTPKQYGHGYNNYNKYGGVQKFNANHNNKFRNNYGVGGRSFTQNSFNKGGYNNNNNFNKNNNNFNNNNNNFNNNFNADHTNNINSHNNDASSNNNFNGGGFNQGGYQRKNFNKRDFSNNRQNYAGRGGHNNYRR</sequence>
<keyword evidence="6" id="KW-0539">Nucleus</keyword>
<keyword evidence="3" id="KW-0863">Zinc-finger</keyword>
<feature type="domain" description="Matrin-type" evidence="9">
    <location>
        <begin position="4"/>
        <end position="36"/>
    </location>
</feature>
<feature type="region of interest" description="Disordered" evidence="8">
    <location>
        <begin position="173"/>
        <end position="204"/>
    </location>
</feature>
<gene>
    <name evidence="10" type="ORF">DASC09_013150</name>
</gene>
<dbReference type="RefSeq" id="XP_064850990.1">
    <property type="nucleotide sequence ID" value="XM_064994918.1"/>
</dbReference>
<accession>A0AAV5QHN9</accession>
<evidence type="ECO:0000256" key="2">
    <source>
        <dbReference type="ARBA" id="ARBA00022723"/>
    </source>
</evidence>
<dbReference type="InterPro" id="IPR013085">
    <property type="entry name" value="U1-CZ_Znf_C2H2"/>
</dbReference>
<keyword evidence="7" id="KW-0687">Ribonucleoprotein</keyword>
<evidence type="ECO:0000256" key="5">
    <source>
        <dbReference type="ARBA" id="ARBA00022884"/>
    </source>
</evidence>
<dbReference type="Gene3D" id="3.30.160.60">
    <property type="entry name" value="Classic Zinc Finger"/>
    <property type="match status" value="1"/>
</dbReference>
<protein>
    <submittedName>
        <fullName evidence="10">Yhc1 protein</fullName>
    </submittedName>
</protein>
<comment type="subcellular location">
    <subcellularLocation>
        <location evidence="1">Nucleus</location>
    </subcellularLocation>
</comment>
<dbReference type="GO" id="GO:0005685">
    <property type="term" value="C:U1 snRNP"/>
    <property type="evidence" value="ECO:0007669"/>
    <property type="project" value="InterPro"/>
</dbReference>
<evidence type="ECO:0000256" key="4">
    <source>
        <dbReference type="ARBA" id="ARBA00022833"/>
    </source>
</evidence>
<dbReference type="InterPro" id="IPR036236">
    <property type="entry name" value="Znf_C2H2_sf"/>
</dbReference>
<dbReference type="SMART" id="SM00451">
    <property type="entry name" value="ZnF_U1"/>
    <property type="match status" value="1"/>
</dbReference>
<feature type="compositionally biased region" description="Basic and acidic residues" evidence="8">
    <location>
        <begin position="86"/>
        <end position="108"/>
    </location>
</feature>
<proteinExistence type="predicted"/>